<evidence type="ECO:0000313" key="9">
    <source>
        <dbReference type="Proteomes" id="UP000653076"/>
    </source>
</evidence>
<dbReference type="PANTHER" id="PTHR42973:SF39">
    <property type="entry name" value="FAD-BINDING PCMH-TYPE DOMAIN-CONTAINING PROTEIN"/>
    <property type="match status" value="1"/>
</dbReference>
<dbReference type="SUPFAM" id="SSF56176">
    <property type="entry name" value="FAD-binding/transporter-associated domain-like"/>
    <property type="match status" value="1"/>
</dbReference>
<evidence type="ECO:0000256" key="6">
    <source>
        <dbReference type="SAM" id="SignalP"/>
    </source>
</evidence>
<evidence type="ECO:0000256" key="3">
    <source>
        <dbReference type="ARBA" id="ARBA00022630"/>
    </source>
</evidence>
<sequence>MTSNWGGRLSRRGLIGGMAAVGAVAAVPPPPATAAPAPPWAPSAPTEPAAVVVRRGDDRYGDLVRGTNARWVGQPDSVVLARTTGQVVAAVQTAVDAGKQISVRSGGHCYEGFVSNPEVKVIIDLSEMNRVGYDPGRRAFEIEPGAMLSEVYERLYKFWGVTIPGGSCPSVGAGGHIVGGGYGALSRMYGLTVDHLYGVEVVTVDRTGTARVVVATREPGDPNRELWWAHTGGGGGNFGIVTRYWLRSPNATGSDPSGLLPRPPTEMVVVNATWSWSSLTEERFARLVTNFGRWHERNSAPGSPATRLFSQLKLFHRSGGNVVLVAQVDASVAGLLSTFLAEIDGGVGGMTITERRQVNWLHSTGWPGFAGIDPTLRFKDKSAYLRRTFTPAQVAAIHRNLTNAYPNGAALLLLAGYGGQVNTVAPDATAVPQRDSILKLQYLNFWSDPAEDERHLSWVREFYRDVYADTGGVPTPNQVNDGCFVNYADVDLSDRTLNRSATPWHTLYYKDSYPRLQRAKARWDPTNVFRHAQSIQLP</sequence>
<name>A0ABQ4JCZ4_9ACTN</name>
<reference evidence="8 9" key="1">
    <citation type="submission" date="2021-01" db="EMBL/GenBank/DDBJ databases">
        <title>Whole genome shotgun sequence of Verrucosispora qiuiae NBRC 106684.</title>
        <authorList>
            <person name="Komaki H."/>
            <person name="Tamura T."/>
        </authorList>
    </citation>
    <scope>NUCLEOTIDE SEQUENCE [LARGE SCALE GENOMIC DNA]</scope>
    <source>
        <strain evidence="8 9">NBRC 106684</strain>
    </source>
</reference>
<dbReference type="Pfam" id="PF01565">
    <property type="entry name" value="FAD_binding_4"/>
    <property type="match status" value="1"/>
</dbReference>
<protein>
    <submittedName>
        <fullName evidence="8">FAD-linked oxidase</fullName>
    </submittedName>
</protein>
<keyword evidence="6" id="KW-0732">Signal</keyword>
<gene>
    <name evidence="8" type="ORF">Vqi01_30530</name>
</gene>
<keyword evidence="5" id="KW-0560">Oxidoreductase</keyword>
<dbReference type="RefSeq" id="WP_239098413.1">
    <property type="nucleotide sequence ID" value="NZ_BOPC01000038.1"/>
</dbReference>
<keyword evidence="3" id="KW-0285">Flavoprotein</keyword>
<dbReference type="InterPro" id="IPR012951">
    <property type="entry name" value="BBE"/>
</dbReference>
<dbReference type="Proteomes" id="UP000653076">
    <property type="component" value="Unassembled WGS sequence"/>
</dbReference>
<feature type="signal peptide" evidence="6">
    <location>
        <begin position="1"/>
        <end position="34"/>
    </location>
</feature>
<accession>A0ABQ4JCZ4</accession>
<comment type="caution">
    <text evidence="8">The sequence shown here is derived from an EMBL/GenBank/DDBJ whole genome shotgun (WGS) entry which is preliminary data.</text>
</comment>
<dbReference type="InterPro" id="IPR016169">
    <property type="entry name" value="FAD-bd_PCMH_sub2"/>
</dbReference>
<keyword evidence="9" id="KW-1185">Reference proteome</keyword>
<comment type="similarity">
    <text evidence="2">Belongs to the oxygen-dependent FAD-linked oxidoreductase family.</text>
</comment>
<evidence type="ECO:0000259" key="7">
    <source>
        <dbReference type="PROSITE" id="PS51387"/>
    </source>
</evidence>
<dbReference type="PROSITE" id="PS51387">
    <property type="entry name" value="FAD_PCMH"/>
    <property type="match status" value="1"/>
</dbReference>
<dbReference type="InterPro" id="IPR016166">
    <property type="entry name" value="FAD-bd_PCMH"/>
</dbReference>
<dbReference type="InterPro" id="IPR050416">
    <property type="entry name" value="FAD-linked_Oxidoreductase"/>
</dbReference>
<organism evidence="8 9">
    <name type="scientific">Micromonospora qiuiae</name>
    <dbReference type="NCBI Taxonomy" id="502268"/>
    <lineage>
        <taxon>Bacteria</taxon>
        <taxon>Bacillati</taxon>
        <taxon>Actinomycetota</taxon>
        <taxon>Actinomycetes</taxon>
        <taxon>Micromonosporales</taxon>
        <taxon>Micromonosporaceae</taxon>
        <taxon>Micromonospora</taxon>
    </lineage>
</organism>
<dbReference type="Gene3D" id="3.30.465.10">
    <property type="match status" value="1"/>
</dbReference>
<evidence type="ECO:0000313" key="8">
    <source>
        <dbReference type="EMBL" id="GIJ27891.1"/>
    </source>
</evidence>
<comment type="cofactor">
    <cofactor evidence="1">
        <name>FAD</name>
        <dbReference type="ChEBI" id="CHEBI:57692"/>
    </cofactor>
</comment>
<evidence type="ECO:0000256" key="1">
    <source>
        <dbReference type="ARBA" id="ARBA00001974"/>
    </source>
</evidence>
<feature type="chain" id="PRO_5045354850" evidence="6">
    <location>
        <begin position="35"/>
        <end position="538"/>
    </location>
</feature>
<proteinExistence type="inferred from homology"/>
<dbReference type="Pfam" id="PF08031">
    <property type="entry name" value="BBE"/>
    <property type="match status" value="1"/>
</dbReference>
<dbReference type="InterPro" id="IPR006094">
    <property type="entry name" value="Oxid_FAD_bind_N"/>
</dbReference>
<evidence type="ECO:0000256" key="4">
    <source>
        <dbReference type="ARBA" id="ARBA00022827"/>
    </source>
</evidence>
<dbReference type="PROSITE" id="PS51318">
    <property type="entry name" value="TAT"/>
    <property type="match status" value="1"/>
</dbReference>
<dbReference type="Gene3D" id="3.40.462.20">
    <property type="match status" value="1"/>
</dbReference>
<feature type="domain" description="FAD-binding PCMH-type" evidence="7">
    <location>
        <begin position="71"/>
        <end position="251"/>
    </location>
</feature>
<dbReference type="EMBL" id="BOPC01000038">
    <property type="protein sequence ID" value="GIJ27891.1"/>
    <property type="molecule type" value="Genomic_DNA"/>
</dbReference>
<evidence type="ECO:0000256" key="5">
    <source>
        <dbReference type="ARBA" id="ARBA00023002"/>
    </source>
</evidence>
<dbReference type="InterPro" id="IPR036318">
    <property type="entry name" value="FAD-bd_PCMH-like_sf"/>
</dbReference>
<dbReference type="PANTHER" id="PTHR42973">
    <property type="entry name" value="BINDING OXIDOREDUCTASE, PUTATIVE (AFU_ORTHOLOGUE AFUA_1G17690)-RELATED"/>
    <property type="match status" value="1"/>
</dbReference>
<dbReference type="InterPro" id="IPR006311">
    <property type="entry name" value="TAT_signal"/>
</dbReference>
<keyword evidence="4" id="KW-0274">FAD</keyword>
<evidence type="ECO:0000256" key="2">
    <source>
        <dbReference type="ARBA" id="ARBA00005466"/>
    </source>
</evidence>